<dbReference type="EMBL" id="BTSX01000001">
    <property type="protein sequence ID" value="GMS78628.1"/>
    <property type="molecule type" value="Genomic_DNA"/>
</dbReference>
<comment type="caution">
    <text evidence="1">The sequence shown here is derived from an EMBL/GenBank/DDBJ whole genome shotgun (WGS) entry which is preliminary data.</text>
</comment>
<gene>
    <name evidence="1" type="ORF">PENTCL1PPCAC_803</name>
</gene>
<evidence type="ECO:0000313" key="2">
    <source>
        <dbReference type="Proteomes" id="UP001432027"/>
    </source>
</evidence>
<evidence type="ECO:0000313" key="1">
    <source>
        <dbReference type="EMBL" id="GMS78628.1"/>
    </source>
</evidence>
<feature type="non-terminal residue" evidence="1">
    <location>
        <position position="1"/>
    </location>
</feature>
<dbReference type="AlphaFoldDB" id="A0AAV5SD78"/>
<reference evidence="1" key="1">
    <citation type="submission" date="2023-10" db="EMBL/GenBank/DDBJ databases">
        <title>Genome assembly of Pristionchus species.</title>
        <authorList>
            <person name="Yoshida K."/>
            <person name="Sommer R.J."/>
        </authorList>
    </citation>
    <scope>NUCLEOTIDE SEQUENCE</scope>
    <source>
        <strain evidence="1">RS0144</strain>
    </source>
</reference>
<name>A0AAV5SD78_9BILA</name>
<accession>A0AAV5SD78</accession>
<organism evidence="1 2">
    <name type="scientific">Pristionchus entomophagus</name>
    <dbReference type="NCBI Taxonomy" id="358040"/>
    <lineage>
        <taxon>Eukaryota</taxon>
        <taxon>Metazoa</taxon>
        <taxon>Ecdysozoa</taxon>
        <taxon>Nematoda</taxon>
        <taxon>Chromadorea</taxon>
        <taxon>Rhabditida</taxon>
        <taxon>Rhabditina</taxon>
        <taxon>Diplogasteromorpha</taxon>
        <taxon>Diplogasteroidea</taxon>
        <taxon>Neodiplogasteridae</taxon>
        <taxon>Pristionchus</taxon>
    </lineage>
</organism>
<protein>
    <submittedName>
        <fullName evidence="1">Uncharacterized protein</fullName>
    </submittedName>
</protein>
<sequence length="130" mass="13155">AAAAGLKNAVGVFKQVNKFGEPIYKHISGGKAGWRQVNDAGKGAIFKPTAYNGWLSGLGTACVVVSVAVDAIEIGTAIKKDHENGTKHNTVHAAVGVAGSWALVIPCARYGASLGSRVSDEGALVGAILG</sequence>
<feature type="non-terminal residue" evidence="1">
    <location>
        <position position="130"/>
    </location>
</feature>
<dbReference type="PANTHER" id="PTHR21525:SF9">
    <property type="entry name" value="CHANNEL_COLICIN DOMAIN-CONTAINING PROTEIN"/>
    <property type="match status" value="1"/>
</dbReference>
<keyword evidence="2" id="KW-1185">Reference proteome</keyword>
<dbReference type="PANTHER" id="PTHR21525">
    <property type="entry name" value="MOTILE SPERM PROTEIN"/>
    <property type="match status" value="1"/>
</dbReference>
<proteinExistence type="predicted"/>
<dbReference type="Proteomes" id="UP001432027">
    <property type="component" value="Unassembled WGS sequence"/>
</dbReference>